<organism evidence="1 2">
    <name type="scientific">Geodermatophilus normandii</name>
    <dbReference type="NCBI Taxonomy" id="1137989"/>
    <lineage>
        <taxon>Bacteria</taxon>
        <taxon>Bacillati</taxon>
        <taxon>Actinomycetota</taxon>
        <taxon>Actinomycetes</taxon>
        <taxon>Geodermatophilales</taxon>
        <taxon>Geodermatophilaceae</taxon>
        <taxon>Geodermatophilus</taxon>
    </lineage>
</organism>
<proteinExistence type="predicted"/>
<gene>
    <name evidence="1" type="ORF">JD79_00955</name>
</gene>
<evidence type="ECO:0000313" key="1">
    <source>
        <dbReference type="EMBL" id="PWW21814.1"/>
    </source>
</evidence>
<name>A0A317QGB7_9ACTN</name>
<comment type="caution">
    <text evidence="1">The sequence shown here is derived from an EMBL/GenBank/DDBJ whole genome shotgun (WGS) entry which is preliminary data.</text>
</comment>
<keyword evidence="2" id="KW-1185">Reference proteome</keyword>
<sequence>MAGADGVWMDADVAFVPRGGPFWAVVPALGAAELGAVVLGVPVLGATAGGVVDDGVDGVDGVDGIAEDGVPEDGVPEDGVDGVAEDGVVARGVVAWRPQPESDVGAAEAVTAGAGLE</sequence>
<protein>
    <submittedName>
        <fullName evidence="1">Uncharacterized protein</fullName>
    </submittedName>
</protein>
<evidence type="ECO:0000313" key="2">
    <source>
        <dbReference type="Proteomes" id="UP000246661"/>
    </source>
</evidence>
<dbReference type="EMBL" id="QGTX01000001">
    <property type="protein sequence ID" value="PWW21814.1"/>
    <property type="molecule type" value="Genomic_DNA"/>
</dbReference>
<accession>A0A317QGB7</accession>
<dbReference type="AlphaFoldDB" id="A0A317QGB7"/>
<dbReference type="Proteomes" id="UP000246661">
    <property type="component" value="Unassembled WGS sequence"/>
</dbReference>
<reference evidence="2" key="1">
    <citation type="submission" date="2018-05" db="EMBL/GenBank/DDBJ databases">
        <authorList>
            <person name="Klenk H.-P."/>
            <person name="Huntemann M."/>
            <person name="Clum A."/>
            <person name="Pillay M."/>
            <person name="Palaniappan K."/>
            <person name="Varghese N."/>
            <person name="Mikhailova N."/>
            <person name="Stamatis D."/>
            <person name="Reddy T."/>
            <person name="Daum C."/>
            <person name="Shapiro N."/>
            <person name="Ivanova N."/>
            <person name="Kyrpides N."/>
            <person name="Woyke T."/>
        </authorList>
    </citation>
    <scope>NUCLEOTIDE SEQUENCE [LARGE SCALE GENOMIC DNA]</scope>
    <source>
        <strain evidence="2">DSM 45417</strain>
    </source>
</reference>